<proteinExistence type="predicted"/>
<evidence type="ECO:0000256" key="1">
    <source>
        <dbReference type="SAM" id="MobiDB-lite"/>
    </source>
</evidence>
<feature type="compositionally biased region" description="Low complexity" evidence="1">
    <location>
        <begin position="437"/>
        <end position="450"/>
    </location>
</feature>
<protein>
    <submittedName>
        <fullName evidence="2">Uncharacterized protein</fullName>
    </submittedName>
</protein>
<gene>
    <name evidence="2" type="ORF">EV702DRAFT_1201306</name>
</gene>
<dbReference type="OrthoDB" id="3220614at2759"/>
<sequence length="583" mass="64484">MAHRKRSDSISSSSSSRSSSTSTSSEDSDLSTRPSTPPPQISSKHGRDVSKCVHKSKKARACSPVASEKKNGKANRRLRNKVLTPREQCIHVARWIPCGLDMFCDLKQAIQVSLLLEQEAAEAEDGDETEEEHIKAARRKILDSCDTLTCARYMCTFEYINEHAPYLGTLIGRRKKRDELAQLIGEMQNMINHTRSEDASRLKSRMGSYTAPNPDKELIRPPITDDSKSHAQMGFNHAQLGKLLCPAKYLVEYTKDPHGMKNKFDSVSLKVTAALWPAFLYPGNTAGEDFDPEDIIEGLFRGYLLEQVTKYIFTSPSSALKAGVSSGTRACNAKLHGMKEVGAEHIAYAAVQARFAISSLEKWKDHDGLFYYTDFYTRIVNLIRGRKDEGWVDSLLGHYNEKLFGNENGARPIHSANTECSKDDDMIAMERQLAAHASRSSDTPSAPSSALDNQQESRGKSVPPPQRSPNPDLPTAQALVNTREDQQPSPLPPSSPVSPARSPTPEPPVDSCKEKVLPACSLTPDLPVNSRKCKQASAPIAATFDDDSPLTEEDEEVIQPTKRKRKRVAVPPGKKASKRKSRK</sequence>
<feature type="compositionally biased region" description="Low complexity" evidence="1">
    <location>
        <begin position="9"/>
        <end position="25"/>
    </location>
</feature>
<feature type="region of interest" description="Disordered" evidence="1">
    <location>
        <begin position="434"/>
        <end position="583"/>
    </location>
</feature>
<organism evidence="2 3">
    <name type="scientific">Suillus placidus</name>
    <dbReference type="NCBI Taxonomy" id="48579"/>
    <lineage>
        <taxon>Eukaryota</taxon>
        <taxon>Fungi</taxon>
        <taxon>Dikarya</taxon>
        <taxon>Basidiomycota</taxon>
        <taxon>Agaricomycotina</taxon>
        <taxon>Agaricomycetes</taxon>
        <taxon>Agaricomycetidae</taxon>
        <taxon>Boletales</taxon>
        <taxon>Suillineae</taxon>
        <taxon>Suillaceae</taxon>
        <taxon>Suillus</taxon>
    </lineage>
</organism>
<name>A0A9P6ZMU9_9AGAM</name>
<feature type="region of interest" description="Disordered" evidence="1">
    <location>
        <begin position="1"/>
        <end position="77"/>
    </location>
</feature>
<reference evidence="2" key="1">
    <citation type="journal article" date="2020" name="New Phytol.">
        <title>Comparative genomics reveals dynamic genome evolution in host specialist ectomycorrhizal fungi.</title>
        <authorList>
            <person name="Lofgren L.A."/>
            <person name="Nguyen N.H."/>
            <person name="Vilgalys R."/>
            <person name="Ruytinx J."/>
            <person name="Liao H.L."/>
            <person name="Branco S."/>
            <person name="Kuo A."/>
            <person name="LaButti K."/>
            <person name="Lipzen A."/>
            <person name="Andreopoulos W."/>
            <person name="Pangilinan J."/>
            <person name="Riley R."/>
            <person name="Hundley H."/>
            <person name="Na H."/>
            <person name="Barry K."/>
            <person name="Grigoriev I.V."/>
            <person name="Stajich J.E."/>
            <person name="Kennedy P.G."/>
        </authorList>
    </citation>
    <scope>NUCLEOTIDE SEQUENCE</scope>
    <source>
        <strain evidence="2">DOB743</strain>
    </source>
</reference>
<feature type="compositionally biased region" description="Pro residues" evidence="1">
    <location>
        <begin position="462"/>
        <end position="472"/>
    </location>
</feature>
<dbReference type="Pfam" id="PF20414">
    <property type="entry name" value="DUF6698"/>
    <property type="match status" value="1"/>
</dbReference>
<feature type="compositionally biased region" description="Acidic residues" evidence="1">
    <location>
        <begin position="544"/>
        <end position="557"/>
    </location>
</feature>
<accession>A0A9P6ZMU9</accession>
<dbReference type="EMBL" id="JABBWD010000051">
    <property type="protein sequence ID" value="KAG1772844.1"/>
    <property type="molecule type" value="Genomic_DNA"/>
</dbReference>
<evidence type="ECO:0000313" key="3">
    <source>
        <dbReference type="Proteomes" id="UP000714275"/>
    </source>
</evidence>
<evidence type="ECO:0000313" key="2">
    <source>
        <dbReference type="EMBL" id="KAG1772844.1"/>
    </source>
</evidence>
<dbReference type="Proteomes" id="UP000714275">
    <property type="component" value="Unassembled WGS sequence"/>
</dbReference>
<feature type="compositionally biased region" description="Pro residues" evidence="1">
    <location>
        <begin position="489"/>
        <end position="508"/>
    </location>
</feature>
<dbReference type="AlphaFoldDB" id="A0A9P6ZMU9"/>
<feature type="region of interest" description="Disordered" evidence="1">
    <location>
        <begin position="196"/>
        <end position="221"/>
    </location>
</feature>
<comment type="caution">
    <text evidence="2">The sequence shown here is derived from an EMBL/GenBank/DDBJ whole genome shotgun (WGS) entry which is preliminary data.</text>
</comment>
<dbReference type="InterPro" id="IPR046521">
    <property type="entry name" value="DUF6698"/>
</dbReference>
<keyword evidence="3" id="KW-1185">Reference proteome</keyword>